<dbReference type="PIRSF" id="PIRSF038984">
    <property type="entry name" value="FAD_binding_protein"/>
    <property type="match status" value="1"/>
</dbReference>
<keyword evidence="3" id="KW-1185">Reference proteome</keyword>
<dbReference type="InterPro" id="IPR036188">
    <property type="entry name" value="FAD/NAD-bd_sf"/>
</dbReference>
<reference evidence="2 3" key="1">
    <citation type="submission" date="2018-01" db="EMBL/GenBank/DDBJ databases">
        <authorList>
            <person name="Gaut B.S."/>
            <person name="Morton B.R."/>
            <person name="Clegg M.T."/>
            <person name="Duvall M.R."/>
        </authorList>
    </citation>
    <scope>NUCLEOTIDE SEQUENCE [LARGE SCALE GENOMIC DNA]</scope>
    <source>
        <strain evidence="2">GP69</strain>
    </source>
</reference>
<protein>
    <submittedName>
        <fullName evidence="2">FAD dependent oxidoreductase</fullName>
    </submittedName>
</protein>
<dbReference type="PANTHER" id="PTHR42842:SF3">
    <property type="entry name" value="FAD_NAD(P)-BINDING OXIDOREDUCTASE FAMILY PROTEIN"/>
    <property type="match status" value="1"/>
</dbReference>
<dbReference type="InterPro" id="IPR049516">
    <property type="entry name" value="FAD-depend_C"/>
</dbReference>
<dbReference type="Gene3D" id="3.30.70.2700">
    <property type="match status" value="1"/>
</dbReference>
<dbReference type="InterPro" id="IPR028348">
    <property type="entry name" value="FAD-binding_protein"/>
</dbReference>
<dbReference type="SUPFAM" id="SSF51905">
    <property type="entry name" value="FAD/NAD(P)-binding domain"/>
    <property type="match status" value="1"/>
</dbReference>
<dbReference type="RefSeq" id="WP_103240693.1">
    <property type="nucleotide sequence ID" value="NZ_JANJZD010000018.1"/>
</dbReference>
<proteinExistence type="predicted"/>
<evidence type="ECO:0000259" key="1">
    <source>
        <dbReference type="Pfam" id="PF21688"/>
    </source>
</evidence>
<sequence>MLRVNQIKIRPGHSETALRKKAAGILRIPESDIVGMEIVRRSIDARKKPEIFYTYTLDVAVRSEDKVLRGFRGKENQVCRAPKFIYRFPGKACAPMRFPETETCPPVIVGTGPAGLFCGYFLALHGYRPVLLERGKCVEERQRDVEAFWAGGKLNPDSNVQFGEGGAGAFSDGKLNTLVKDREGRIRIVLETLVKFGAEKKILYEAKPHVGTDVLCNVVRAMREEIVRLGGQVHFESPMTDICVEQGRVTGVILENGEKLTCGPLVLAIGHSARDTFFMLYDKNVPMEAKAFAVGLRAEHPQAVINLSQYAVAAPGELGAAPYKVAAKAGNGRGVYSFCMCPGGYVVNASSEEGRLAVNGMSYSGRDGENANSAIIVTVTPEDFGAEGPLAGIAFQRELEEKAYALGQGKIPVQRYSDFKRQVEGRNEKADVTRPNCTEKNEKHRTGEVIPQSRGLYQWADVSRILPEFCNQAIIDGMEAFGRQITGFNRPDVCLSGVESRTSSPVRILRDDTLQSEIRGLYPCGEGAGYAGGIVSAAADGIRVAEAVAGELSGS</sequence>
<gene>
    <name evidence="2" type="ORF">AMURIS_03415</name>
</gene>
<accession>A0A2K4ZJM5</accession>
<dbReference type="EMBL" id="OFSM01000018">
    <property type="protein sequence ID" value="SOY30684.1"/>
    <property type="molecule type" value="Genomic_DNA"/>
</dbReference>
<dbReference type="Gene3D" id="3.50.50.60">
    <property type="entry name" value="FAD/NAD(P)-binding domain"/>
    <property type="match status" value="2"/>
</dbReference>
<dbReference type="PANTHER" id="PTHR42842">
    <property type="entry name" value="FAD/NAD(P)-BINDING OXIDOREDUCTASE"/>
    <property type="match status" value="1"/>
</dbReference>
<dbReference type="OrthoDB" id="9772594at2"/>
<organism evidence="2 3">
    <name type="scientific">Acetatifactor muris</name>
    <dbReference type="NCBI Taxonomy" id="879566"/>
    <lineage>
        <taxon>Bacteria</taxon>
        <taxon>Bacillati</taxon>
        <taxon>Bacillota</taxon>
        <taxon>Clostridia</taxon>
        <taxon>Lachnospirales</taxon>
        <taxon>Lachnospiraceae</taxon>
        <taxon>Acetatifactor</taxon>
    </lineage>
</organism>
<evidence type="ECO:0000313" key="3">
    <source>
        <dbReference type="Proteomes" id="UP000236311"/>
    </source>
</evidence>
<dbReference type="AlphaFoldDB" id="A0A2K4ZJM5"/>
<dbReference type="Pfam" id="PF21688">
    <property type="entry name" value="FAD-depend_C"/>
    <property type="match status" value="1"/>
</dbReference>
<dbReference type="Proteomes" id="UP000236311">
    <property type="component" value="Unassembled WGS sequence"/>
</dbReference>
<name>A0A2K4ZJM5_9FIRM</name>
<feature type="domain" description="FAD-dependent protein C-terminal" evidence="1">
    <location>
        <begin position="291"/>
        <end position="502"/>
    </location>
</feature>
<evidence type="ECO:0000313" key="2">
    <source>
        <dbReference type="EMBL" id="SOY30684.1"/>
    </source>
</evidence>